<evidence type="ECO:0000256" key="5">
    <source>
        <dbReference type="ARBA" id="ARBA00022840"/>
    </source>
</evidence>
<feature type="domain" description="Polysaccharide chain length determinant N-terminal" evidence="9">
    <location>
        <begin position="40"/>
        <end position="121"/>
    </location>
</feature>
<dbReference type="EMBL" id="CP023741">
    <property type="protein sequence ID" value="ATI81083.1"/>
    <property type="molecule type" value="Genomic_DNA"/>
</dbReference>
<evidence type="ECO:0000313" key="11">
    <source>
        <dbReference type="Proteomes" id="UP000219422"/>
    </source>
</evidence>
<keyword evidence="5" id="KW-0067">ATP-binding</keyword>
<comment type="subcellular location">
    <subcellularLocation>
        <location evidence="1">Cell membrane</location>
        <topology evidence="1">Multi-pass membrane protein</topology>
    </subcellularLocation>
</comment>
<evidence type="ECO:0000256" key="6">
    <source>
        <dbReference type="ARBA" id="ARBA00022989"/>
    </source>
</evidence>
<sequence length="764" mass="81852">MSSGDALIVPSNLSPGEIFMGAARAPQPSTRTGYFGVHDFFRMIRRRWILIATLTVLGMAMTIIVLINITPIYSSSATVVVQPPDAETSVTGTTILSPNQETQIETKVEMLRSRRLARAAATTLHLDDDPEFARKPGEARGVGSWVREVILGNRPVEVDPGLRAEAAERSRSEGVVDRLLDKVDIMRVGRSSTIKVTASSEDPAKAALIANRLVETYIQGGLKNAKESRDKEIQALTARVVQVRTAMQQTDGAAASFRAAHGILASNPEVSGAAQVDQSAGILAQARAESAYASRLAQLSGGPATATSPLLIELRQQEATLSRRLGELSTMFGPGYPDVVKTKAELATIGPRIAAETTRLQGELSAVSAASAARRGAIDASISSIRSQALASGGQAVALRGLERKAEATNTLYMSLVAALNAKITAPVDVDPDISIISRASLPAVPSYPIPQRVLAVAMLAFLLLGLIVAFVVDTMDTTIRTAAQVRRLLGIPTLAMVPDLSDGREDEPVHAVVESKPRSRFAEAIRNLLIELESRHGPGSQVVVVTSPLDGEGKSTVATSLAAAAGAVSRRAVVVDFDLRRPNIEADCKGNGVVGYLTGRAGLEDLPVIQEDSHFSVIAVGDTPMDPGALIASPRLPRMVNALRQHYDLVILNAPPILPVRDAKTLTEYADSTILVLRWGMTSPEAARVAMEMFERPITGAVINMVDYPAHARRGYGDAIHHIARLTKYYDADDPAEAGAMHKRLLRSWRRSKRRVVEALHFN</sequence>
<feature type="transmembrane region" description="Helical" evidence="8">
    <location>
        <begin position="48"/>
        <end position="69"/>
    </location>
</feature>
<evidence type="ECO:0000256" key="1">
    <source>
        <dbReference type="ARBA" id="ARBA00004651"/>
    </source>
</evidence>
<dbReference type="CDD" id="cd05387">
    <property type="entry name" value="BY-kinase"/>
    <property type="match status" value="1"/>
</dbReference>
<dbReference type="InterPro" id="IPR003856">
    <property type="entry name" value="LPS_length_determ_N"/>
</dbReference>
<name>A0A291N149_SPHYA</name>
<keyword evidence="4" id="KW-0547">Nucleotide-binding</keyword>
<keyword evidence="6 8" id="KW-1133">Transmembrane helix</keyword>
<accession>A0A291N149</accession>
<dbReference type="PANTHER" id="PTHR32309:SF13">
    <property type="entry name" value="FERRIC ENTEROBACTIN TRANSPORT PROTEIN FEPE"/>
    <property type="match status" value="1"/>
</dbReference>
<dbReference type="InterPro" id="IPR027417">
    <property type="entry name" value="P-loop_NTPase"/>
</dbReference>
<reference evidence="10 11" key="1">
    <citation type="submission" date="2017-10" db="EMBL/GenBank/DDBJ databases">
        <title>Sphingobium yanoikuyae S72.</title>
        <authorList>
            <person name="Sanchez E."/>
            <person name="Bustos P."/>
            <person name="Mendoza P."/>
            <person name="Guo X."/>
            <person name="Mendoza A."/>
        </authorList>
    </citation>
    <scope>NUCLEOTIDE SEQUENCE [LARGE SCALE GENOMIC DNA]</scope>
    <source>
        <strain evidence="10 11">S72</strain>
    </source>
</reference>
<keyword evidence="2" id="KW-1003">Cell membrane</keyword>
<dbReference type="AlphaFoldDB" id="A0A291N149"/>
<dbReference type="InterPro" id="IPR050445">
    <property type="entry name" value="Bact_polysacc_biosynth/exp"/>
</dbReference>
<keyword evidence="7 8" id="KW-0472">Membrane</keyword>
<dbReference type="PANTHER" id="PTHR32309">
    <property type="entry name" value="TYROSINE-PROTEIN KINASE"/>
    <property type="match status" value="1"/>
</dbReference>
<keyword evidence="3 8" id="KW-0812">Transmembrane</keyword>
<dbReference type="Proteomes" id="UP000219422">
    <property type="component" value="Chromosome"/>
</dbReference>
<dbReference type="KEGG" id="sya:A6768_14565"/>
<protein>
    <recommendedName>
        <fullName evidence="9">Polysaccharide chain length determinant N-terminal domain-containing protein</fullName>
    </recommendedName>
</protein>
<evidence type="ECO:0000256" key="8">
    <source>
        <dbReference type="SAM" id="Phobius"/>
    </source>
</evidence>
<gene>
    <name evidence="10" type="ORF">A6768_14565</name>
</gene>
<feature type="transmembrane region" description="Helical" evidence="8">
    <location>
        <begin position="454"/>
        <end position="473"/>
    </location>
</feature>
<organism evidence="10 11">
    <name type="scientific">Sphingobium yanoikuyae</name>
    <name type="common">Sphingomonas yanoikuyae</name>
    <dbReference type="NCBI Taxonomy" id="13690"/>
    <lineage>
        <taxon>Bacteria</taxon>
        <taxon>Pseudomonadati</taxon>
        <taxon>Pseudomonadota</taxon>
        <taxon>Alphaproteobacteria</taxon>
        <taxon>Sphingomonadales</taxon>
        <taxon>Sphingomonadaceae</taxon>
        <taxon>Sphingobium</taxon>
    </lineage>
</organism>
<dbReference type="Gene3D" id="3.40.50.300">
    <property type="entry name" value="P-loop containing nucleotide triphosphate hydrolases"/>
    <property type="match status" value="1"/>
</dbReference>
<dbReference type="GO" id="GO:0004713">
    <property type="term" value="F:protein tyrosine kinase activity"/>
    <property type="evidence" value="ECO:0007669"/>
    <property type="project" value="TreeGrafter"/>
</dbReference>
<dbReference type="GO" id="GO:0005886">
    <property type="term" value="C:plasma membrane"/>
    <property type="evidence" value="ECO:0007669"/>
    <property type="project" value="UniProtKB-SubCell"/>
</dbReference>
<evidence type="ECO:0000256" key="7">
    <source>
        <dbReference type="ARBA" id="ARBA00023136"/>
    </source>
</evidence>
<dbReference type="SUPFAM" id="SSF52540">
    <property type="entry name" value="P-loop containing nucleoside triphosphate hydrolases"/>
    <property type="match status" value="1"/>
</dbReference>
<evidence type="ECO:0000259" key="9">
    <source>
        <dbReference type="Pfam" id="PF02706"/>
    </source>
</evidence>
<evidence type="ECO:0000256" key="2">
    <source>
        <dbReference type="ARBA" id="ARBA00022475"/>
    </source>
</evidence>
<dbReference type="Pfam" id="PF02706">
    <property type="entry name" value="Wzz"/>
    <property type="match status" value="1"/>
</dbReference>
<evidence type="ECO:0000313" key="10">
    <source>
        <dbReference type="EMBL" id="ATI81083.1"/>
    </source>
</evidence>
<evidence type="ECO:0000256" key="3">
    <source>
        <dbReference type="ARBA" id="ARBA00022692"/>
    </source>
</evidence>
<evidence type="ECO:0000256" key="4">
    <source>
        <dbReference type="ARBA" id="ARBA00022741"/>
    </source>
</evidence>
<dbReference type="InterPro" id="IPR005702">
    <property type="entry name" value="Wzc-like_C"/>
</dbReference>
<proteinExistence type="predicted"/>